<evidence type="ECO:0000313" key="2">
    <source>
        <dbReference type="Proteomes" id="UP000046393"/>
    </source>
</evidence>
<proteinExistence type="predicted"/>
<keyword evidence="2" id="KW-1185">Reference proteome</keyword>
<dbReference type="AlphaFoldDB" id="A0A0N5B1P3"/>
<protein>
    <submittedName>
        <fullName evidence="3">FH2 domain-containing protein</fullName>
    </submittedName>
</protein>
<feature type="region of interest" description="Disordered" evidence="1">
    <location>
        <begin position="53"/>
        <end position="77"/>
    </location>
</feature>
<accession>A0A0N5B1P3</accession>
<dbReference type="WBParaSite" id="SMUV_0001121201-mRNA-1">
    <property type="protein sequence ID" value="SMUV_0001121201-mRNA-1"/>
    <property type="gene ID" value="SMUV_0001121201"/>
</dbReference>
<dbReference type="Proteomes" id="UP000046393">
    <property type="component" value="Unplaced"/>
</dbReference>
<organism evidence="2 3">
    <name type="scientific">Syphacia muris</name>
    <dbReference type="NCBI Taxonomy" id="451379"/>
    <lineage>
        <taxon>Eukaryota</taxon>
        <taxon>Metazoa</taxon>
        <taxon>Ecdysozoa</taxon>
        <taxon>Nematoda</taxon>
        <taxon>Chromadorea</taxon>
        <taxon>Rhabditida</taxon>
        <taxon>Spirurina</taxon>
        <taxon>Oxyuridomorpha</taxon>
        <taxon>Oxyuroidea</taxon>
        <taxon>Oxyuridae</taxon>
        <taxon>Syphacia</taxon>
    </lineage>
</organism>
<evidence type="ECO:0000313" key="3">
    <source>
        <dbReference type="WBParaSite" id="SMUV_0001121201-mRNA-1"/>
    </source>
</evidence>
<name>A0A0N5B1P3_9BILA</name>
<evidence type="ECO:0000256" key="1">
    <source>
        <dbReference type="SAM" id="MobiDB-lite"/>
    </source>
</evidence>
<reference evidence="3" key="1">
    <citation type="submission" date="2017-02" db="UniProtKB">
        <authorList>
            <consortium name="WormBaseParasite"/>
        </authorList>
    </citation>
    <scope>IDENTIFICATION</scope>
</reference>
<sequence>MILKKVHGNVAKAFLMVKQQMPEGKWNLQEFRKLMKAEINSAQAANRLQDLEVTSKAESEKKDNSKSKFDSNKAVRY</sequence>